<evidence type="ECO:0000256" key="2">
    <source>
        <dbReference type="ARBA" id="ARBA00022448"/>
    </source>
</evidence>
<feature type="domain" description="TonB-dependent receptor-like beta-barrel" evidence="13">
    <location>
        <begin position="497"/>
        <end position="862"/>
    </location>
</feature>
<sequence length="1092" mass="119534">MKLTTILMTVFLFRLSASVHAQISLDEKNTTLVKVLQNIKKQTGTDFLYNVYSLKKAKPVSVKCTNVSLKEALELCFANQSLSYKIQDNMVIIAEQQNKRSSVLSTIKMVPLLKISGLVKDTVGVGIPNVSVQNKATSKTVSTDDKGAFAIDANIGDVLVFSSIGFEKQELTISSATALIVVLKEEKSTLAQVVVTALGIKRSTNALTYNVQQVKGEELTKVPDPSFVNSLSGKVAGLTLTHSSAPGGSTKAVLRGNKSINGNNNALYVVDGVPLPSLSGTSTSDGFQLSDSGDGIANLNPDDIDEISVLSGASASALYGGAASNGVILITTKKGKAGKATINYSSNVTFDQPFVLPKVQTSYGAADNGFNGWGAKASASSSYDPKDFFNTGKTYINALSIAGGTEKNQSYFSAAATNADGIIPNNKLDRYNFSYRNTTSFFENKLSLDANIAYTYQKSQNMPGQGQYYNPLTGVYLFPSASANFDQYKNFEVFNSARNIYVQNWPYDPSGIALQNPYWVANRNLFQTERNRIMGTVTAKYNFTSYLNLQGRARIDRTTDFGTTKLYATTIPVLTDNSNNGKYNERDALNSQTYADLLLNFVKTFNQFSLNATLGSSILNTKMRTTDIGGPLDPFKVPNFFSLYNIDPSALKINPAPYGSDPRPVYREQNQAVFFTGTLGYKNYLYLDVTARNDWNSSLPKSFFYPAVGLSAVISEMTKMPEAISFAKLRLSYAEVGNAIPSQYAYAGNPTYVISSGGISLNTGKSLGNELKPERSKSFEIGADLRFFNNKLTLTATYYNTNTYNQFFRLPAAPSTGYSYIDYNAGKVRNQGMETSLGYNATFGDFKWMPTVNFSFNRNKVVDLLNTIDPATGQQVHVTSLSLNGSSVILEGSSYGDIQVKDYLRDASGNLLLDNKGLPQYSNNLIVVGNVNPKYLLSFNNGFKYKNFSLSFLLDGRFGGNVVSNTEKVLDQFGMSQRTADTRNSGGLSFGGTDITKDYYGRISSEYTPYVYSATNIRLRELSFGYTIPAKVFNNKIQGIQLSVIGRNLWMIYNKAPFDPEVITLTGNNFQGYEDFSVPSLRSIGFSLKFTL</sequence>
<comment type="subcellular location">
    <subcellularLocation>
        <location evidence="1 10">Cell outer membrane</location>
        <topology evidence="1 10">Multi-pass membrane protein</topology>
    </subcellularLocation>
</comment>
<dbReference type="Pfam" id="PF13715">
    <property type="entry name" value="CarbopepD_reg_2"/>
    <property type="match status" value="1"/>
</dbReference>
<dbReference type="InterPro" id="IPR023997">
    <property type="entry name" value="TonB-dep_OMP_SusC/RagA_CS"/>
</dbReference>
<evidence type="ECO:0000256" key="7">
    <source>
        <dbReference type="ARBA" id="ARBA00023136"/>
    </source>
</evidence>
<dbReference type="SUPFAM" id="SSF56935">
    <property type="entry name" value="Porins"/>
    <property type="match status" value="1"/>
</dbReference>
<dbReference type="Pfam" id="PF00593">
    <property type="entry name" value="TonB_dep_Rec_b-barrel"/>
    <property type="match status" value="1"/>
</dbReference>
<evidence type="ECO:0000256" key="4">
    <source>
        <dbReference type="ARBA" id="ARBA00022692"/>
    </source>
</evidence>
<keyword evidence="8" id="KW-0675">Receptor</keyword>
<dbReference type="Gene3D" id="2.40.170.20">
    <property type="entry name" value="TonB-dependent receptor, beta-barrel domain"/>
    <property type="match status" value="1"/>
</dbReference>
<feature type="signal peptide" evidence="12">
    <location>
        <begin position="1"/>
        <end position="21"/>
    </location>
</feature>
<gene>
    <name evidence="15" type="ORF">VRU48_07160</name>
</gene>
<dbReference type="SUPFAM" id="SSF49464">
    <property type="entry name" value="Carboxypeptidase regulatory domain-like"/>
    <property type="match status" value="1"/>
</dbReference>
<evidence type="ECO:0000256" key="12">
    <source>
        <dbReference type="SAM" id="SignalP"/>
    </source>
</evidence>
<dbReference type="NCBIfam" id="TIGR04056">
    <property type="entry name" value="OMP_RagA_SusC"/>
    <property type="match status" value="1"/>
</dbReference>
<evidence type="ECO:0000313" key="15">
    <source>
        <dbReference type="EMBL" id="MEE1944877.1"/>
    </source>
</evidence>
<keyword evidence="4 10" id="KW-0812">Transmembrane</keyword>
<evidence type="ECO:0000256" key="1">
    <source>
        <dbReference type="ARBA" id="ARBA00004571"/>
    </source>
</evidence>
<dbReference type="InterPro" id="IPR039426">
    <property type="entry name" value="TonB-dep_rcpt-like"/>
</dbReference>
<evidence type="ECO:0000256" key="9">
    <source>
        <dbReference type="ARBA" id="ARBA00023237"/>
    </source>
</evidence>
<dbReference type="PANTHER" id="PTHR30069:SF29">
    <property type="entry name" value="HEMOGLOBIN AND HEMOGLOBIN-HAPTOGLOBIN-BINDING PROTEIN 1-RELATED"/>
    <property type="match status" value="1"/>
</dbReference>
<evidence type="ECO:0000256" key="10">
    <source>
        <dbReference type="PROSITE-ProRule" id="PRU01360"/>
    </source>
</evidence>
<dbReference type="PANTHER" id="PTHR30069">
    <property type="entry name" value="TONB-DEPENDENT OUTER MEMBRANE RECEPTOR"/>
    <property type="match status" value="1"/>
</dbReference>
<dbReference type="Proteomes" id="UP001336835">
    <property type="component" value="Unassembled WGS sequence"/>
</dbReference>
<dbReference type="NCBIfam" id="TIGR04057">
    <property type="entry name" value="SusC_RagA_signa"/>
    <property type="match status" value="1"/>
</dbReference>
<evidence type="ECO:0000313" key="16">
    <source>
        <dbReference type="Proteomes" id="UP001336835"/>
    </source>
</evidence>
<keyword evidence="6 11" id="KW-0798">TonB box</keyword>
<dbReference type="InterPro" id="IPR000531">
    <property type="entry name" value="Beta-barrel_TonB"/>
</dbReference>
<comment type="similarity">
    <text evidence="10 11">Belongs to the TonB-dependent receptor family.</text>
</comment>
<dbReference type="InterPro" id="IPR012910">
    <property type="entry name" value="Plug_dom"/>
</dbReference>
<dbReference type="Pfam" id="PF07715">
    <property type="entry name" value="Plug"/>
    <property type="match status" value="1"/>
</dbReference>
<proteinExistence type="inferred from homology"/>
<evidence type="ECO:0000259" key="13">
    <source>
        <dbReference type="Pfam" id="PF00593"/>
    </source>
</evidence>
<keyword evidence="16" id="KW-1185">Reference proteome</keyword>
<dbReference type="InterPro" id="IPR036942">
    <property type="entry name" value="Beta-barrel_TonB_sf"/>
</dbReference>
<protein>
    <submittedName>
        <fullName evidence="15">SusC/RagA family TonB-linked outer membrane protein</fullName>
    </submittedName>
</protein>
<dbReference type="InterPro" id="IPR008969">
    <property type="entry name" value="CarboxyPept-like_regulatory"/>
</dbReference>
<keyword evidence="5 12" id="KW-0732">Signal</keyword>
<keyword evidence="9 10" id="KW-0998">Cell outer membrane</keyword>
<dbReference type="RefSeq" id="WP_330107236.1">
    <property type="nucleotide sequence ID" value="NZ_JAZDQT010000001.1"/>
</dbReference>
<evidence type="ECO:0000256" key="11">
    <source>
        <dbReference type="RuleBase" id="RU003357"/>
    </source>
</evidence>
<keyword evidence="2 10" id="KW-0813">Transport</keyword>
<feature type="chain" id="PRO_5046984726" evidence="12">
    <location>
        <begin position="22"/>
        <end position="1092"/>
    </location>
</feature>
<evidence type="ECO:0000256" key="5">
    <source>
        <dbReference type="ARBA" id="ARBA00022729"/>
    </source>
</evidence>
<dbReference type="EMBL" id="JAZDQT010000001">
    <property type="protein sequence ID" value="MEE1944877.1"/>
    <property type="molecule type" value="Genomic_DNA"/>
</dbReference>
<keyword evidence="7 10" id="KW-0472">Membrane</keyword>
<keyword evidence="3 10" id="KW-1134">Transmembrane beta strand</keyword>
<feature type="domain" description="TonB-dependent receptor plug" evidence="14">
    <location>
        <begin position="207"/>
        <end position="327"/>
    </location>
</feature>
<evidence type="ECO:0000256" key="8">
    <source>
        <dbReference type="ARBA" id="ARBA00023170"/>
    </source>
</evidence>
<evidence type="ECO:0000256" key="3">
    <source>
        <dbReference type="ARBA" id="ARBA00022452"/>
    </source>
</evidence>
<evidence type="ECO:0000259" key="14">
    <source>
        <dbReference type="Pfam" id="PF07715"/>
    </source>
</evidence>
<dbReference type="InterPro" id="IPR023996">
    <property type="entry name" value="TonB-dep_OMP_SusC/RagA"/>
</dbReference>
<dbReference type="PROSITE" id="PS52016">
    <property type="entry name" value="TONB_DEPENDENT_REC_3"/>
    <property type="match status" value="1"/>
</dbReference>
<accession>A0ABU7I5Y1</accession>
<evidence type="ECO:0000256" key="6">
    <source>
        <dbReference type="ARBA" id="ARBA00023077"/>
    </source>
</evidence>
<reference evidence="15 16" key="1">
    <citation type="submission" date="2024-01" db="EMBL/GenBank/DDBJ databases">
        <title>Pedobacter sp. nov., isolated from fresh soil.</title>
        <authorList>
            <person name="Le N.T.T."/>
        </authorList>
    </citation>
    <scope>NUCLEOTIDE SEQUENCE [LARGE SCALE GENOMIC DNA]</scope>
    <source>
        <strain evidence="15 16">KR3-3</strain>
    </source>
</reference>
<dbReference type="Gene3D" id="2.170.130.10">
    <property type="entry name" value="TonB-dependent receptor, plug domain"/>
    <property type="match status" value="1"/>
</dbReference>
<dbReference type="InterPro" id="IPR037066">
    <property type="entry name" value="Plug_dom_sf"/>
</dbReference>
<organism evidence="15 16">
    <name type="scientific">Pedobacter albus</name>
    <dbReference type="NCBI Taxonomy" id="3113905"/>
    <lineage>
        <taxon>Bacteria</taxon>
        <taxon>Pseudomonadati</taxon>
        <taxon>Bacteroidota</taxon>
        <taxon>Sphingobacteriia</taxon>
        <taxon>Sphingobacteriales</taxon>
        <taxon>Sphingobacteriaceae</taxon>
        <taxon>Pedobacter</taxon>
    </lineage>
</organism>
<comment type="caution">
    <text evidence="15">The sequence shown here is derived from an EMBL/GenBank/DDBJ whole genome shotgun (WGS) entry which is preliminary data.</text>
</comment>
<name>A0ABU7I5Y1_9SPHI</name>